<reference evidence="1 2" key="1">
    <citation type="submission" date="2016-10" db="EMBL/GenBank/DDBJ databases">
        <authorList>
            <person name="de Groot N.N."/>
        </authorList>
    </citation>
    <scope>NUCLEOTIDE SEQUENCE [LARGE SCALE GENOMIC DNA]</scope>
    <source>
        <strain evidence="1 2">CGMCC 4.5598</strain>
    </source>
</reference>
<dbReference type="STRING" id="568860.SAMN05421811_114219"/>
<dbReference type="InterPro" id="IPR035069">
    <property type="entry name" value="TTHA1013/TTHA0281-like"/>
</dbReference>
<dbReference type="RefSeq" id="WP_091090028.1">
    <property type="nucleotide sequence ID" value="NZ_FOHX01000014.1"/>
</dbReference>
<evidence type="ECO:0008006" key="3">
    <source>
        <dbReference type="Google" id="ProtNLM"/>
    </source>
</evidence>
<accession>A0A1I0LBD4</accession>
<sequence>MGEQDDKSVYVEVVVAITWEEGRYSARCLGVGDISCQGDTMVDAVLDLAERLSGHFSAGGSPVDRPDRSKLWQPLPVEMLTALDVAVH</sequence>
<dbReference type="Proteomes" id="UP000199361">
    <property type="component" value="Unassembled WGS sequence"/>
</dbReference>
<proteinExistence type="predicted"/>
<dbReference type="AlphaFoldDB" id="A0A1I0LBD4"/>
<dbReference type="OrthoDB" id="573854at2"/>
<keyword evidence="2" id="KW-1185">Reference proteome</keyword>
<protein>
    <recommendedName>
        <fullName evidence="3">HicB_like antitoxin of toxin-antitoxin system</fullName>
    </recommendedName>
</protein>
<gene>
    <name evidence="1" type="ORF">SAMN05421811_114219</name>
</gene>
<evidence type="ECO:0000313" key="2">
    <source>
        <dbReference type="Proteomes" id="UP000199361"/>
    </source>
</evidence>
<organism evidence="1 2">
    <name type="scientific">Nonomuraea wenchangensis</name>
    <dbReference type="NCBI Taxonomy" id="568860"/>
    <lineage>
        <taxon>Bacteria</taxon>
        <taxon>Bacillati</taxon>
        <taxon>Actinomycetota</taxon>
        <taxon>Actinomycetes</taxon>
        <taxon>Streptosporangiales</taxon>
        <taxon>Streptosporangiaceae</taxon>
        <taxon>Nonomuraea</taxon>
    </lineage>
</organism>
<dbReference type="SUPFAM" id="SSF143100">
    <property type="entry name" value="TTHA1013/TTHA0281-like"/>
    <property type="match status" value="1"/>
</dbReference>
<dbReference type="EMBL" id="FOHX01000014">
    <property type="protein sequence ID" value="SEU37476.1"/>
    <property type="molecule type" value="Genomic_DNA"/>
</dbReference>
<name>A0A1I0LBD4_9ACTN</name>
<evidence type="ECO:0000313" key="1">
    <source>
        <dbReference type="EMBL" id="SEU37476.1"/>
    </source>
</evidence>